<dbReference type="EMBL" id="KL367484">
    <property type="protein sequence ID" value="KFD71065.1"/>
    <property type="molecule type" value="Genomic_DNA"/>
</dbReference>
<dbReference type="EMBL" id="KL363193">
    <property type="protein sequence ID" value="KFD56534.1"/>
    <property type="molecule type" value="Genomic_DNA"/>
</dbReference>
<dbReference type="AlphaFoldDB" id="A0A085NNL9"/>
<protein>
    <submittedName>
        <fullName evidence="3">Uncharacterized protein</fullName>
    </submittedName>
</protein>
<dbReference type="Proteomes" id="UP000030758">
    <property type="component" value="Unassembled WGS sequence"/>
</dbReference>
<sequence length="92" mass="10074">MLSVVSKRLVHNSGDEDEIHEEVASDVSNHSAPVLTPTQMVFRPALGEFAVPRAKVMSLGKQLKHRQEDNLKSMILCLQGCMTATKNGTAEL</sequence>
<feature type="region of interest" description="Disordered" evidence="1">
    <location>
        <begin position="1"/>
        <end position="20"/>
    </location>
</feature>
<accession>A0A085NNL9</accession>
<proteinExistence type="predicted"/>
<gene>
    <name evidence="2" type="ORF">M513_02638</name>
    <name evidence="3" type="ORF">M514_02638</name>
</gene>
<reference evidence="3 4" key="1">
    <citation type="journal article" date="2014" name="Nat. Genet.">
        <title>Genome and transcriptome of the porcine whipworm Trichuris suis.</title>
        <authorList>
            <person name="Jex A.R."/>
            <person name="Nejsum P."/>
            <person name="Schwarz E.M."/>
            <person name="Hu L."/>
            <person name="Young N.D."/>
            <person name="Hall R.S."/>
            <person name="Korhonen P.K."/>
            <person name="Liao S."/>
            <person name="Thamsborg S."/>
            <person name="Xia J."/>
            <person name="Xu P."/>
            <person name="Wang S."/>
            <person name="Scheerlinck J.P."/>
            <person name="Hofmann A."/>
            <person name="Sternberg P.W."/>
            <person name="Wang J."/>
            <person name="Gasser R.B."/>
        </authorList>
    </citation>
    <scope>NUCLEOTIDE SEQUENCE [LARGE SCALE GENOMIC DNA]</scope>
    <source>
        <strain evidence="3">DCEP-RM93F</strain>
        <strain evidence="2">DCEP-RM93M</strain>
    </source>
</reference>
<evidence type="ECO:0000313" key="4">
    <source>
        <dbReference type="Proteomes" id="UP000030764"/>
    </source>
</evidence>
<evidence type="ECO:0000313" key="2">
    <source>
        <dbReference type="EMBL" id="KFD56534.1"/>
    </source>
</evidence>
<feature type="non-terminal residue" evidence="3">
    <location>
        <position position="92"/>
    </location>
</feature>
<name>A0A085NNL9_9BILA</name>
<evidence type="ECO:0000313" key="3">
    <source>
        <dbReference type="EMBL" id="KFD71065.1"/>
    </source>
</evidence>
<organism evidence="3">
    <name type="scientific">Trichuris suis</name>
    <name type="common">pig whipworm</name>
    <dbReference type="NCBI Taxonomy" id="68888"/>
    <lineage>
        <taxon>Eukaryota</taxon>
        <taxon>Metazoa</taxon>
        <taxon>Ecdysozoa</taxon>
        <taxon>Nematoda</taxon>
        <taxon>Enoplea</taxon>
        <taxon>Dorylaimia</taxon>
        <taxon>Trichinellida</taxon>
        <taxon>Trichuridae</taxon>
        <taxon>Trichuris</taxon>
    </lineage>
</organism>
<keyword evidence="4" id="KW-1185">Reference proteome</keyword>
<evidence type="ECO:0000256" key="1">
    <source>
        <dbReference type="SAM" id="MobiDB-lite"/>
    </source>
</evidence>
<dbReference type="Proteomes" id="UP000030764">
    <property type="component" value="Unassembled WGS sequence"/>
</dbReference>